<proteinExistence type="predicted"/>
<organism evidence="1 2">
    <name type="scientific">Metamycoplasma cloacale</name>
    <dbReference type="NCBI Taxonomy" id="92401"/>
    <lineage>
        <taxon>Bacteria</taxon>
        <taxon>Bacillati</taxon>
        <taxon>Mycoplasmatota</taxon>
        <taxon>Mycoplasmoidales</taxon>
        <taxon>Metamycoplasmataceae</taxon>
        <taxon>Metamycoplasma</taxon>
    </lineage>
</organism>
<dbReference type="KEGG" id="mclo:DK849_02365"/>
<keyword evidence="2" id="KW-1185">Reference proteome</keyword>
<dbReference type="RefSeq" id="WP_029330727.1">
    <property type="nucleotide sequence ID" value="NZ_CP030103.1"/>
</dbReference>
<accession>A0A2Z4LME3</accession>
<dbReference type="EMBL" id="CP030103">
    <property type="protein sequence ID" value="AWX42890.1"/>
    <property type="molecule type" value="Genomic_DNA"/>
</dbReference>
<gene>
    <name evidence="1" type="ORF">DK849_02365</name>
</gene>
<name>A0A2Z4LME3_9BACT</name>
<dbReference type="Proteomes" id="UP000249865">
    <property type="component" value="Chromosome"/>
</dbReference>
<reference evidence="2" key="1">
    <citation type="submission" date="2018-06" db="EMBL/GenBank/DDBJ databases">
        <title>Complete genome sequences of Mycoplasma anatis, M. anseris and M. cloacale type strains.</title>
        <authorList>
            <person name="Grozner D."/>
            <person name="Forro B."/>
            <person name="Sulyok K.M."/>
            <person name="Marton S."/>
            <person name="Kreizinger Z."/>
            <person name="Banyai K."/>
            <person name="Gyuranecz M."/>
        </authorList>
    </citation>
    <scope>NUCLEOTIDE SEQUENCE [LARGE SCALE GENOMIC DNA]</scope>
    <source>
        <strain evidence="2">NCTC 10199</strain>
    </source>
</reference>
<evidence type="ECO:0000313" key="2">
    <source>
        <dbReference type="Proteomes" id="UP000249865"/>
    </source>
</evidence>
<evidence type="ECO:0000313" key="1">
    <source>
        <dbReference type="EMBL" id="AWX42890.1"/>
    </source>
</evidence>
<protein>
    <submittedName>
        <fullName evidence="1">Uncharacterized protein</fullName>
    </submittedName>
</protein>
<dbReference type="OrthoDB" id="399503at2"/>
<dbReference type="AlphaFoldDB" id="A0A2Z4LME3"/>
<sequence length="375" mass="43354">MKSNIESNSVSSKKQVVEKQYYFSRDTKLIWTFILFLTIFFIVISFINVKWITSIHSYSINIVFGCFSILFYALIVLLCLRKIFNLKKTYSFKIIHISLGRISFIFFAVILLTTAIMMTAMLKKDDFTTGKSFTFVFNKWFESFKNGGNEDPNANLYLPNKYTLGVFATAIFALLSIFGLTAGKVLTFIFAFVAIISSIICLFIRDERFALMSLNKEKRTKAKEMFNKNKQSNKSKMIKIHTNNDSKYVPMNSFNINENKQFINNNANNDTNPLDALNDTQENEIIIESENDFVEAKTATITVDNKQLNKDIETQLIDKTEVNELNTFDIDDDPFNETVEFSKPEVADQEIIEENKPTKENNKKYSLIKDEEDLF</sequence>